<reference evidence="12" key="1">
    <citation type="submission" date="2014-02" db="EMBL/GenBank/DDBJ databases">
        <title>Complete genome sequence and comparative genomic analysis of the nitrogen-fixing bacterium Leptospirillum ferriphilum YSK.</title>
        <authorList>
            <person name="Guo X."/>
            <person name="Yin H."/>
            <person name="Liang Y."/>
            <person name="Hu Q."/>
            <person name="Ma L."/>
            <person name="Xiao Y."/>
            <person name="Zhang X."/>
            <person name="Qiu G."/>
            <person name="Liu X."/>
        </authorList>
    </citation>
    <scope>NUCLEOTIDE SEQUENCE [LARGE SCALE GENOMIC DNA]</scope>
    <source>
        <strain evidence="12">YSK</strain>
    </source>
</reference>
<protein>
    <recommendedName>
        <fullName evidence="4">L-aspartate oxidase</fullName>
        <ecNumber evidence="4">1.4.3.16</ecNumber>
    </recommendedName>
</protein>
<evidence type="ECO:0000313" key="12">
    <source>
        <dbReference type="Proteomes" id="UP000027059"/>
    </source>
</evidence>
<evidence type="ECO:0000256" key="9">
    <source>
        <dbReference type="ARBA" id="ARBA00048305"/>
    </source>
</evidence>
<proteinExistence type="inferred from homology"/>
<dbReference type="InterPro" id="IPR036188">
    <property type="entry name" value="FAD/NAD-bd_sf"/>
</dbReference>
<accession>A0A059XWN2</accession>
<dbReference type="InterPro" id="IPR005288">
    <property type="entry name" value="NadB"/>
</dbReference>
<evidence type="ECO:0000259" key="10">
    <source>
        <dbReference type="Pfam" id="PF00890"/>
    </source>
</evidence>
<reference evidence="11 12" key="2">
    <citation type="journal article" date="2015" name="Biomed. Res. Int.">
        <title>Effects of Arsenite Resistance on the Growth and Functional Gene Expression of Leptospirillum ferriphilum and Acidithiobacillus thiooxidans in Pure Culture and Coculture.</title>
        <authorList>
            <person name="Jiang H."/>
            <person name="Liang Y."/>
            <person name="Yin H."/>
            <person name="Xiao Y."/>
            <person name="Guo X."/>
            <person name="Xu Y."/>
            <person name="Hu Q."/>
            <person name="Liu H."/>
            <person name="Liu X."/>
        </authorList>
    </citation>
    <scope>NUCLEOTIDE SEQUENCE [LARGE SCALE GENOMIC DNA]</scope>
    <source>
        <strain evidence="11 12">YSK</strain>
    </source>
</reference>
<evidence type="ECO:0000256" key="5">
    <source>
        <dbReference type="ARBA" id="ARBA00022630"/>
    </source>
</evidence>
<dbReference type="UniPathway" id="UPA00253">
    <property type="reaction ID" value="UER00326"/>
</dbReference>
<keyword evidence="5" id="KW-0285">Flavoprotein</keyword>
<gene>
    <name evidence="11" type="ORF">Y981_12525</name>
</gene>
<comment type="cofactor">
    <cofactor evidence="1">
        <name>FAD</name>
        <dbReference type="ChEBI" id="CHEBI:57692"/>
    </cofactor>
</comment>
<comment type="pathway">
    <text evidence="2">Cofactor biosynthesis; NAD(+) biosynthesis; iminoaspartate from L-aspartate (oxidase route): step 1/1.</text>
</comment>
<dbReference type="InterPro" id="IPR027477">
    <property type="entry name" value="Succ_DH/fumarate_Rdtase_cat_sf"/>
</dbReference>
<dbReference type="Pfam" id="PF00890">
    <property type="entry name" value="FAD_binding_2"/>
    <property type="match status" value="1"/>
</dbReference>
<sequence length="513" mass="56221">MESLAVDYLVIGGGIAGFQAVLSLLPHGTVMLVSKGPLSSGSSYFAQGGLALPWGFSSDDIESHVQDTILAGAGLCDADSVRTLVCGAEDAFENLLRLGVPFDRDKNGKFRTTREAAHSRPRIVHAGGDRTGALILKTLAEAAFRQPHFRFLSPYQLYQFRKSSDGTIGGAYFLGERDSDLLEIRAKAVILGTGGAGSLFYRSTNPRFQRGDGVSIAYRAGCEIERMAFYQFHPTVLDLPGTQPFLLTEAMRGEGAYLLDSKGDRFMSKYHPDGELAPRDVVARALWFELHSDKHQQITLSVEHLPKGFVRKRFPQVYGHLRELGIDLETTPVPIRPAAHFQMGGIRTDMDGRTSIRGLWAIGEVASIRVHGANRLASNSLLEALVMGRRIVRSVVSETPETFLPKSSASEGKKVEEMSLPEFQGEESWSALKTMLWESAGIVRTIKKVQQGLGWINEHLEGRTAPVHGSRFAYANGLLTSRLILEDILTAPVTGANYVLFGPDAYLVESDRI</sequence>
<comment type="similarity">
    <text evidence="3">Belongs to the FAD-dependent oxidoreductase 2 family. NadB subfamily.</text>
</comment>
<dbReference type="PANTHER" id="PTHR42716:SF2">
    <property type="entry name" value="L-ASPARTATE OXIDASE, CHLOROPLASTIC"/>
    <property type="match status" value="1"/>
</dbReference>
<keyword evidence="6" id="KW-0662">Pyridine nucleotide biosynthesis</keyword>
<evidence type="ECO:0000256" key="3">
    <source>
        <dbReference type="ARBA" id="ARBA00008562"/>
    </source>
</evidence>
<dbReference type="Gene3D" id="3.50.50.60">
    <property type="entry name" value="FAD/NAD(P)-binding domain"/>
    <property type="match status" value="1"/>
</dbReference>
<dbReference type="Gene3D" id="3.90.700.10">
    <property type="entry name" value="Succinate dehydrogenase/fumarate reductase flavoprotein, catalytic domain"/>
    <property type="match status" value="1"/>
</dbReference>
<evidence type="ECO:0000256" key="7">
    <source>
        <dbReference type="ARBA" id="ARBA00022827"/>
    </source>
</evidence>
<evidence type="ECO:0000256" key="8">
    <source>
        <dbReference type="ARBA" id="ARBA00023002"/>
    </source>
</evidence>
<dbReference type="Proteomes" id="UP000027059">
    <property type="component" value="Chromosome"/>
</dbReference>
<dbReference type="HOGENOM" id="CLU_014312_3_0_0"/>
<dbReference type="InterPro" id="IPR003953">
    <property type="entry name" value="FAD-dep_OxRdtase_2_FAD-bd"/>
</dbReference>
<evidence type="ECO:0000256" key="6">
    <source>
        <dbReference type="ARBA" id="ARBA00022642"/>
    </source>
</evidence>
<keyword evidence="12" id="KW-1185">Reference proteome</keyword>
<dbReference type="PANTHER" id="PTHR42716">
    <property type="entry name" value="L-ASPARTATE OXIDASE"/>
    <property type="match status" value="1"/>
</dbReference>
<evidence type="ECO:0000256" key="4">
    <source>
        <dbReference type="ARBA" id="ARBA00012173"/>
    </source>
</evidence>
<dbReference type="GO" id="GO:0008734">
    <property type="term" value="F:L-aspartate oxidase activity"/>
    <property type="evidence" value="ECO:0007669"/>
    <property type="project" value="UniProtKB-EC"/>
</dbReference>
<comment type="catalytic activity">
    <reaction evidence="9">
        <text>L-aspartate + O2 = iminosuccinate + H2O2</text>
        <dbReference type="Rhea" id="RHEA:25876"/>
        <dbReference type="ChEBI" id="CHEBI:15379"/>
        <dbReference type="ChEBI" id="CHEBI:16240"/>
        <dbReference type="ChEBI" id="CHEBI:29991"/>
        <dbReference type="ChEBI" id="CHEBI:77875"/>
        <dbReference type="EC" id="1.4.3.16"/>
    </reaction>
    <physiologicalReaction direction="left-to-right" evidence="9">
        <dbReference type="Rhea" id="RHEA:25877"/>
    </physiologicalReaction>
</comment>
<dbReference type="SUPFAM" id="SSF56425">
    <property type="entry name" value="Succinate dehydrogenase/fumarate reductase flavoprotein, catalytic domain"/>
    <property type="match status" value="1"/>
</dbReference>
<dbReference type="AlphaFoldDB" id="A0A059XWN2"/>
<keyword evidence="8" id="KW-0560">Oxidoreductase</keyword>
<evidence type="ECO:0000313" key="11">
    <source>
        <dbReference type="EMBL" id="AIA31263.1"/>
    </source>
</evidence>
<evidence type="ECO:0000256" key="2">
    <source>
        <dbReference type="ARBA" id="ARBA00004950"/>
    </source>
</evidence>
<dbReference type="RefSeq" id="WP_014962100.1">
    <property type="nucleotide sequence ID" value="NZ_CP007243.1"/>
</dbReference>
<dbReference type="KEGG" id="lfp:Y981_12525"/>
<dbReference type="EMBL" id="CP007243">
    <property type="protein sequence ID" value="AIA31263.1"/>
    <property type="molecule type" value="Genomic_DNA"/>
</dbReference>
<dbReference type="GO" id="GO:0034628">
    <property type="term" value="P:'de novo' NAD+ biosynthetic process from L-aspartate"/>
    <property type="evidence" value="ECO:0007669"/>
    <property type="project" value="TreeGrafter"/>
</dbReference>
<dbReference type="SUPFAM" id="SSF51905">
    <property type="entry name" value="FAD/NAD(P)-binding domain"/>
    <property type="match status" value="1"/>
</dbReference>
<name>A0A059XWN2_9BACT</name>
<keyword evidence="7" id="KW-0274">FAD</keyword>
<evidence type="ECO:0000256" key="1">
    <source>
        <dbReference type="ARBA" id="ARBA00001974"/>
    </source>
</evidence>
<dbReference type="FunFam" id="3.90.700.10:FF:000002">
    <property type="entry name" value="L-aspartate oxidase"/>
    <property type="match status" value="1"/>
</dbReference>
<dbReference type="PRINTS" id="PR00368">
    <property type="entry name" value="FADPNR"/>
</dbReference>
<dbReference type="EC" id="1.4.3.16" evidence="4"/>
<dbReference type="OrthoDB" id="9806724at2"/>
<feature type="domain" description="FAD-dependent oxidoreductase 2 FAD-binding" evidence="10">
    <location>
        <begin position="7"/>
        <end position="381"/>
    </location>
</feature>
<organism evidence="11 12">
    <name type="scientific">Leptospirillum ferriphilum YSK</name>
    <dbReference type="NCBI Taxonomy" id="1441628"/>
    <lineage>
        <taxon>Bacteria</taxon>
        <taxon>Pseudomonadati</taxon>
        <taxon>Nitrospirota</taxon>
        <taxon>Nitrospiria</taxon>
        <taxon>Nitrospirales</taxon>
        <taxon>Nitrospiraceae</taxon>
        <taxon>Leptospirillum</taxon>
    </lineage>
</organism>